<dbReference type="CDD" id="cd09873">
    <property type="entry name" value="PIN_Pae0151-like"/>
    <property type="match status" value="1"/>
</dbReference>
<evidence type="ECO:0000259" key="2">
    <source>
        <dbReference type="Pfam" id="PF01850"/>
    </source>
</evidence>
<dbReference type="EMBL" id="CP015103">
    <property type="protein sequence ID" value="ASJ08500.1"/>
    <property type="molecule type" value="Genomic_DNA"/>
</dbReference>
<dbReference type="Proteomes" id="UP000250125">
    <property type="component" value="Chromosome"/>
</dbReference>
<dbReference type="InterPro" id="IPR044153">
    <property type="entry name" value="PIN_Pae0151-like"/>
</dbReference>
<dbReference type="KEGG" id="tsl:A3L11_04335"/>
<evidence type="ECO:0000256" key="1">
    <source>
        <dbReference type="ARBA" id="ARBA00022842"/>
    </source>
</evidence>
<dbReference type="Pfam" id="PF01850">
    <property type="entry name" value="PIN"/>
    <property type="match status" value="1"/>
</dbReference>
<name>A0A2Z2MX67_9EURY</name>
<evidence type="ECO:0000313" key="4">
    <source>
        <dbReference type="Proteomes" id="UP000250125"/>
    </source>
</evidence>
<dbReference type="PANTHER" id="PTHR35901">
    <property type="entry name" value="RIBONUCLEASE VAPC3"/>
    <property type="match status" value="1"/>
</dbReference>
<dbReference type="Gene3D" id="3.40.50.1010">
    <property type="entry name" value="5'-nuclease"/>
    <property type="match status" value="1"/>
</dbReference>
<dbReference type="GeneID" id="33317439"/>
<dbReference type="InterPro" id="IPR051619">
    <property type="entry name" value="TypeII_TA_RNase_PINc/VapC"/>
</dbReference>
<sequence length="138" mass="15794">MIVIDSSAFSKFLLKEEGWERVIPYLEPSLEPHAVDMLTLETTNVIWKYMRKYRLITKEQALGLYEGMMRLVKEEVITVEPSGKYLKDALEIAMKYGLPIYDSLFLAQAKGLGAKLVTSDKRQGEIARKMGLEAVYIE</sequence>
<dbReference type="OrthoDB" id="269293at2157"/>
<dbReference type="AlphaFoldDB" id="A0A2Z2MX67"/>
<keyword evidence="1" id="KW-0460">Magnesium</keyword>
<gene>
    <name evidence="3" type="ORF">A3L11_04335</name>
</gene>
<dbReference type="InterPro" id="IPR029060">
    <property type="entry name" value="PIN-like_dom_sf"/>
</dbReference>
<dbReference type="RefSeq" id="WP_088855737.1">
    <property type="nucleotide sequence ID" value="NZ_CP015103.1"/>
</dbReference>
<protein>
    <submittedName>
        <fullName evidence="3">Nucleotide-binding protein</fullName>
    </submittedName>
</protein>
<dbReference type="PANTHER" id="PTHR35901:SF1">
    <property type="entry name" value="EXONUCLEASE VAPC9"/>
    <property type="match status" value="1"/>
</dbReference>
<dbReference type="SUPFAM" id="SSF88723">
    <property type="entry name" value="PIN domain-like"/>
    <property type="match status" value="1"/>
</dbReference>
<dbReference type="InterPro" id="IPR002716">
    <property type="entry name" value="PIN_dom"/>
</dbReference>
<evidence type="ECO:0000313" key="3">
    <source>
        <dbReference type="EMBL" id="ASJ08500.1"/>
    </source>
</evidence>
<reference evidence="3 4" key="1">
    <citation type="submission" date="2016-04" db="EMBL/GenBank/DDBJ databases">
        <title>Complete genome sequence of Thermococcus siculi type strain RG-20.</title>
        <authorList>
            <person name="Oger P.M."/>
        </authorList>
    </citation>
    <scope>NUCLEOTIDE SEQUENCE [LARGE SCALE GENOMIC DNA]</scope>
    <source>
        <strain evidence="3 4">RG-20</strain>
    </source>
</reference>
<accession>A0A2Z2MX67</accession>
<keyword evidence="4" id="KW-1185">Reference proteome</keyword>
<organism evidence="3 4">
    <name type="scientific">Thermococcus siculi</name>
    <dbReference type="NCBI Taxonomy" id="72803"/>
    <lineage>
        <taxon>Archaea</taxon>
        <taxon>Methanobacteriati</taxon>
        <taxon>Methanobacteriota</taxon>
        <taxon>Thermococci</taxon>
        <taxon>Thermococcales</taxon>
        <taxon>Thermococcaceae</taxon>
        <taxon>Thermococcus</taxon>
    </lineage>
</organism>
<feature type="domain" description="PIN" evidence="2">
    <location>
        <begin position="2"/>
        <end position="128"/>
    </location>
</feature>
<proteinExistence type="predicted"/>